<evidence type="ECO:0000259" key="7">
    <source>
        <dbReference type="Pfam" id="PF07707"/>
    </source>
</evidence>
<dbReference type="Gene3D" id="1.25.40.420">
    <property type="match status" value="1"/>
</dbReference>
<keyword evidence="9" id="KW-1185">Reference proteome</keyword>
<evidence type="ECO:0000313" key="8">
    <source>
        <dbReference type="EMBL" id="KAF3843279.1"/>
    </source>
</evidence>
<keyword evidence="5" id="KW-0206">Cytoskeleton</keyword>
<feature type="region of interest" description="Disordered" evidence="6">
    <location>
        <begin position="65"/>
        <end position="84"/>
    </location>
</feature>
<proteinExistence type="predicted"/>
<evidence type="ECO:0000256" key="4">
    <source>
        <dbReference type="ARBA" id="ARBA00022737"/>
    </source>
</evidence>
<evidence type="ECO:0000256" key="2">
    <source>
        <dbReference type="ARBA" id="ARBA00022441"/>
    </source>
</evidence>
<dbReference type="Proteomes" id="UP000518266">
    <property type="component" value="Unassembled WGS sequence"/>
</dbReference>
<dbReference type="OrthoDB" id="6359816at2759"/>
<dbReference type="PANTHER" id="PTHR24412">
    <property type="entry name" value="KELCH PROTEIN"/>
    <property type="match status" value="1"/>
</dbReference>
<dbReference type="EMBL" id="JAAKFY010000018">
    <property type="protein sequence ID" value="KAF3843279.1"/>
    <property type="molecule type" value="Genomic_DNA"/>
</dbReference>
<evidence type="ECO:0000256" key="1">
    <source>
        <dbReference type="ARBA" id="ARBA00004245"/>
    </source>
</evidence>
<dbReference type="Pfam" id="PF07707">
    <property type="entry name" value="BACK"/>
    <property type="match status" value="1"/>
</dbReference>
<comment type="caution">
    <text evidence="8">The sequence shown here is derived from an EMBL/GenBank/DDBJ whole genome shotgun (WGS) entry which is preliminary data.</text>
</comment>
<dbReference type="InterPro" id="IPR015915">
    <property type="entry name" value="Kelch-typ_b-propeller"/>
</dbReference>
<dbReference type="InterPro" id="IPR011705">
    <property type="entry name" value="BACK"/>
</dbReference>
<sequence length="215" mass="24695">MRWIREDKENRVKSLEEAFDCVRFRLLPEKYFKEKVEKDEILKADPEIVKKIKVIKEAFAGKLPEKKKSEDDGEEEEGTLPGYLNDNRRTGMYAKDMVLMINDTAAVAYDPQDNECSLAAMSEQIPRNHVSLVSKKNNLYVLGGLFVDEEDKEKPLQCYFYKFDSLAAEWMALPPMPSPRCLFALGECENVLFAVAGKDLQSDESHDTVMCYDTE</sequence>
<evidence type="ECO:0000256" key="3">
    <source>
        <dbReference type="ARBA" id="ARBA00022490"/>
    </source>
</evidence>
<keyword evidence="2" id="KW-0880">Kelch repeat</keyword>
<keyword evidence="3" id="KW-0963">Cytoplasm</keyword>
<dbReference type="PANTHER" id="PTHR24412:SF146">
    <property type="entry name" value="KELCH-LIKE PROTEIN 41"/>
    <property type="match status" value="1"/>
</dbReference>
<dbReference type="Gene3D" id="2.120.10.80">
    <property type="entry name" value="Kelch-type beta propeller"/>
    <property type="match status" value="1"/>
</dbReference>
<name>A0A7J5Y3C9_DISMA</name>
<protein>
    <recommendedName>
        <fullName evidence="7">BACK domain-containing protein</fullName>
    </recommendedName>
</protein>
<evidence type="ECO:0000313" key="9">
    <source>
        <dbReference type="Proteomes" id="UP000518266"/>
    </source>
</evidence>
<keyword evidence="4" id="KW-0677">Repeat</keyword>
<dbReference type="SUPFAM" id="SSF117281">
    <property type="entry name" value="Kelch motif"/>
    <property type="match status" value="1"/>
</dbReference>
<comment type="subcellular location">
    <subcellularLocation>
        <location evidence="1">Cytoplasm</location>
        <location evidence="1">Cytoskeleton</location>
    </subcellularLocation>
</comment>
<reference evidence="8 9" key="1">
    <citation type="submission" date="2020-03" db="EMBL/GenBank/DDBJ databases">
        <title>Dissostichus mawsoni Genome sequencing and assembly.</title>
        <authorList>
            <person name="Park H."/>
        </authorList>
    </citation>
    <scope>NUCLEOTIDE SEQUENCE [LARGE SCALE GENOMIC DNA]</scope>
    <source>
        <strain evidence="8">DM0001</strain>
        <tissue evidence="8">Muscle</tissue>
    </source>
</reference>
<evidence type="ECO:0000256" key="5">
    <source>
        <dbReference type="ARBA" id="ARBA00023212"/>
    </source>
</evidence>
<dbReference type="GO" id="GO:0005856">
    <property type="term" value="C:cytoskeleton"/>
    <property type="evidence" value="ECO:0007669"/>
    <property type="project" value="UniProtKB-SubCell"/>
</dbReference>
<organism evidence="8 9">
    <name type="scientific">Dissostichus mawsoni</name>
    <name type="common">Antarctic cod</name>
    <dbReference type="NCBI Taxonomy" id="36200"/>
    <lineage>
        <taxon>Eukaryota</taxon>
        <taxon>Metazoa</taxon>
        <taxon>Chordata</taxon>
        <taxon>Craniata</taxon>
        <taxon>Vertebrata</taxon>
        <taxon>Euteleostomi</taxon>
        <taxon>Actinopterygii</taxon>
        <taxon>Neopterygii</taxon>
        <taxon>Teleostei</taxon>
        <taxon>Neoteleostei</taxon>
        <taxon>Acanthomorphata</taxon>
        <taxon>Eupercaria</taxon>
        <taxon>Perciformes</taxon>
        <taxon>Notothenioidei</taxon>
        <taxon>Nototheniidae</taxon>
        <taxon>Dissostichus</taxon>
    </lineage>
</organism>
<evidence type="ECO:0000256" key="6">
    <source>
        <dbReference type="SAM" id="MobiDB-lite"/>
    </source>
</evidence>
<dbReference type="AlphaFoldDB" id="A0A7J5Y3C9"/>
<feature type="domain" description="BACK" evidence="7">
    <location>
        <begin position="1"/>
        <end position="36"/>
    </location>
</feature>
<gene>
    <name evidence="8" type="ORF">F7725_002128</name>
</gene>
<accession>A0A7J5Y3C9</accession>